<organism evidence="1 2">
    <name type="scientific">Paractinoplanes lichenicola</name>
    <dbReference type="NCBI Taxonomy" id="2802976"/>
    <lineage>
        <taxon>Bacteria</taxon>
        <taxon>Bacillati</taxon>
        <taxon>Actinomycetota</taxon>
        <taxon>Actinomycetes</taxon>
        <taxon>Micromonosporales</taxon>
        <taxon>Micromonosporaceae</taxon>
        <taxon>Paractinoplanes</taxon>
    </lineage>
</organism>
<protein>
    <submittedName>
        <fullName evidence="1">Uncharacterized protein</fullName>
    </submittedName>
</protein>
<accession>A0ABS1VH99</accession>
<dbReference type="RefSeq" id="WP_202990424.1">
    <property type="nucleotide sequence ID" value="NZ_JAENHO010000002.1"/>
</dbReference>
<evidence type="ECO:0000313" key="2">
    <source>
        <dbReference type="Proteomes" id="UP000598996"/>
    </source>
</evidence>
<dbReference type="Proteomes" id="UP000598996">
    <property type="component" value="Unassembled WGS sequence"/>
</dbReference>
<evidence type="ECO:0000313" key="1">
    <source>
        <dbReference type="EMBL" id="MBL7254081.1"/>
    </source>
</evidence>
<name>A0ABS1VH99_9ACTN</name>
<reference evidence="1 2" key="1">
    <citation type="submission" date="2021-01" db="EMBL/GenBank/DDBJ databases">
        <title>Actinoplanes sp. nov. LDG1-01 isolated from lichen.</title>
        <authorList>
            <person name="Saeng-In P."/>
            <person name="Phongsopitanun W."/>
            <person name="Kanchanasin P."/>
            <person name="Yuki M."/>
            <person name="Kudo T."/>
            <person name="Ohkuma M."/>
            <person name="Tanasupawat S."/>
        </authorList>
    </citation>
    <scope>NUCLEOTIDE SEQUENCE [LARGE SCALE GENOMIC DNA]</scope>
    <source>
        <strain evidence="1 2">LDG1-01</strain>
    </source>
</reference>
<gene>
    <name evidence="1" type="ORF">JKJ07_07140</name>
</gene>
<proteinExistence type="predicted"/>
<keyword evidence="2" id="KW-1185">Reference proteome</keyword>
<dbReference type="EMBL" id="JAENHO010000002">
    <property type="protein sequence ID" value="MBL7254081.1"/>
    <property type="molecule type" value="Genomic_DNA"/>
</dbReference>
<sequence>MLMFVPAAALTGLADAGRAPLPAAAVGVLVIAIYRAEIGAFGRPD</sequence>
<comment type="caution">
    <text evidence="1">The sequence shown here is derived from an EMBL/GenBank/DDBJ whole genome shotgun (WGS) entry which is preliminary data.</text>
</comment>